<sequence>MERPAVVVLGPPGVGKTSLIHAIACGLEAEAQLIDALTSVSWYRLGECGTVLEVALDNIAGGLAIEASLVVLVFDLTAPASFAVVVAKAATLQAPGRTIAVVGAKADLLPSDHDAILVASEARIYASSEFHVYTEAALLEPSAAGLDALVALVRATCARPSAPRKTRARRDIWLYDPYDDNAPPRSPTRAKNDIYAFARAKAQAHERATSAKYQHVRHYASPKAVDRPAPRPASPPPPPPRSRKSGRHSTLMCSTQSSLERIKATRARQPPAKEEVDPMIRVPWHRTSSVVDWATADELPAVPRAAAKSGRPKPEVTRAATPPSANDTGAWEVLVAVPTPLPPWSSPIQGTSMVDARNGAPSPGPLKGEDTDQNEDLIGGGEDGDSVGPVSDHRAQLPATDAAASDGEVEEVDGNASIDNGDDVNFDDDDILDALDAFNLSI</sequence>
<dbReference type="CDD" id="cd00882">
    <property type="entry name" value="Ras_like_GTPase"/>
    <property type="match status" value="1"/>
</dbReference>
<dbReference type="InterPro" id="IPR027417">
    <property type="entry name" value="P-loop_NTPase"/>
</dbReference>
<dbReference type="Proteomes" id="UP000243579">
    <property type="component" value="Unassembled WGS sequence"/>
</dbReference>
<dbReference type="Gene3D" id="3.40.50.300">
    <property type="entry name" value="P-loop containing nucleotide triphosphate hydrolases"/>
    <property type="match status" value="1"/>
</dbReference>
<name>A0A1V9ZL12_ACHHY</name>
<dbReference type="OrthoDB" id="25896at2759"/>
<accession>A0A1V9ZL12</accession>
<feature type="region of interest" description="Disordered" evidence="1">
    <location>
        <begin position="220"/>
        <end position="257"/>
    </location>
</feature>
<dbReference type="EMBL" id="JNBR01000081">
    <property type="protein sequence ID" value="OQR98657.1"/>
    <property type="molecule type" value="Genomic_DNA"/>
</dbReference>
<feature type="compositionally biased region" description="Pro residues" evidence="1">
    <location>
        <begin position="230"/>
        <end position="240"/>
    </location>
</feature>
<feature type="region of interest" description="Disordered" evidence="1">
    <location>
        <begin position="304"/>
        <end position="325"/>
    </location>
</feature>
<evidence type="ECO:0000256" key="1">
    <source>
        <dbReference type="SAM" id="MobiDB-lite"/>
    </source>
</evidence>
<evidence type="ECO:0000313" key="2">
    <source>
        <dbReference type="EMBL" id="OQR98657.1"/>
    </source>
</evidence>
<feature type="region of interest" description="Disordered" evidence="1">
    <location>
        <begin position="340"/>
        <end position="427"/>
    </location>
</feature>
<organism evidence="2 3">
    <name type="scientific">Achlya hypogyna</name>
    <name type="common">Oomycete</name>
    <name type="synonym">Protoachlya hypogyna</name>
    <dbReference type="NCBI Taxonomy" id="1202772"/>
    <lineage>
        <taxon>Eukaryota</taxon>
        <taxon>Sar</taxon>
        <taxon>Stramenopiles</taxon>
        <taxon>Oomycota</taxon>
        <taxon>Saprolegniomycetes</taxon>
        <taxon>Saprolegniales</taxon>
        <taxon>Achlyaceae</taxon>
        <taxon>Achlya</taxon>
    </lineage>
</organism>
<evidence type="ECO:0000313" key="3">
    <source>
        <dbReference type="Proteomes" id="UP000243579"/>
    </source>
</evidence>
<reference evidence="2 3" key="1">
    <citation type="journal article" date="2014" name="Genome Biol. Evol.">
        <title>The secreted proteins of Achlya hypogyna and Thraustotheca clavata identify the ancestral oomycete secretome and reveal gene acquisitions by horizontal gene transfer.</title>
        <authorList>
            <person name="Misner I."/>
            <person name="Blouin N."/>
            <person name="Leonard G."/>
            <person name="Richards T.A."/>
            <person name="Lane C.E."/>
        </authorList>
    </citation>
    <scope>NUCLEOTIDE SEQUENCE [LARGE SCALE GENOMIC DNA]</scope>
    <source>
        <strain evidence="2 3">ATCC 48635</strain>
    </source>
</reference>
<dbReference type="AlphaFoldDB" id="A0A1V9ZL12"/>
<keyword evidence="3" id="KW-1185">Reference proteome</keyword>
<protein>
    <submittedName>
        <fullName evidence="2">Uncharacterized protein</fullName>
    </submittedName>
</protein>
<dbReference type="SUPFAM" id="SSF52540">
    <property type="entry name" value="P-loop containing nucleoside triphosphate hydrolases"/>
    <property type="match status" value="1"/>
</dbReference>
<comment type="caution">
    <text evidence="2">The sequence shown here is derived from an EMBL/GenBank/DDBJ whole genome shotgun (WGS) entry which is preliminary data.</text>
</comment>
<proteinExistence type="predicted"/>
<gene>
    <name evidence="2" type="ORF">ACHHYP_08274</name>
</gene>